<dbReference type="InterPro" id="IPR020610">
    <property type="entry name" value="Thiolase_AS"/>
</dbReference>
<dbReference type="PROSITE" id="PS00099">
    <property type="entry name" value="THIOLASE_3"/>
    <property type="match status" value="1"/>
</dbReference>
<dbReference type="EMBL" id="BAAAUV010000004">
    <property type="protein sequence ID" value="GAA3204834.1"/>
    <property type="molecule type" value="Genomic_DNA"/>
</dbReference>
<dbReference type="RefSeq" id="WP_344825034.1">
    <property type="nucleotide sequence ID" value="NZ_BAAAUV010000004.1"/>
</dbReference>
<dbReference type="InterPro" id="IPR002155">
    <property type="entry name" value="Thiolase"/>
</dbReference>
<dbReference type="Pfam" id="PF02803">
    <property type="entry name" value="Thiolase_C"/>
    <property type="match status" value="1"/>
</dbReference>
<dbReference type="InterPro" id="IPR020617">
    <property type="entry name" value="Thiolase_C"/>
</dbReference>
<dbReference type="PIRSF" id="PIRSF000429">
    <property type="entry name" value="Ac-CoA_Ac_transf"/>
    <property type="match status" value="1"/>
</dbReference>
<dbReference type="PANTHER" id="PTHR18919">
    <property type="entry name" value="ACETYL-COA C-ACYLTRANSFERASE"/>
    <property type="match status" value="1"/>
</dbReference>
<dbReference type="Proteomes" id="UP001501237">
    <property type="component" value="Unassembled WGS sequence"/>
</dbReference>
<protein>
    <recommendedName>
        <fullName evidence="5">Probable acetyl-CoA acetyltransferase</fullName>
        <ecNumber evidence="2">2.3.1.9</ecNumber>
    </recommendedName>
</protein>
<organism evidence="10 11">
    <name type="scientific">Actinocorallia longicatena</name>
    <dbReference type="NCBI Taxonomy" id="111803"/>
    <lineage>
        <taxon>Bacteria</taxon>
        <taxon>Bacillati</taxon>
        <taxon>Actinomycetota</taxon>
        <taxon>Actinomycetes</taxon>
        <taxon>Streptosporangiales</taxon>
        <taxon>Thermomonosporaceae</taxon>
        <taxon>Actinocorallia</taxon>
    </lineage>
</organism>
<comment type="similarity">
    <text evidence="1 6">Belongs to the thiolase-like superfamily. Thiolase family.</text>
</comment>
<evidence type="ECO:0000313" key="10">
    <source>
        <dbReference type="EMBL" id="GAA3204834.1"/>
    </source>
</evidence>
<dbReference type="InterPro" id="IPR020616">
    <property type="entry name" value="Thiolase_N"/>
</dbReference>
<evidence type="ECO:0000259" key="9">
    <source>
        <dbReference type="Pfam" id="PF02803"/>
    </source>
</evidence>
<dbReference type="PANTHER" id="PTHR18919:SF107">
    <property type="entry name" value="ACETYL-COA ACETYLTRANSFERASE, CYTOSOLIC"/>
    <property type="match status" value="1"/>
</dbReference>
<accession>A0ABP6Q604</accession>
<keyword evidence="3 6" id="KW-0808">Transferase</keyword>
<comment type="caution">
    <text evidence="10">The sequence shown here is derived from an EMBL/GenBank/DDBJ whole genome shotgun (WGS) entry which is preliminary data.</text>
</comment>
<dbReference type="CDD" id="cd00751">
    <property type="entry name" value="thiolase"/>
    <property type="match status" value="1"/>
</dbReference>
<feature type="domain" description="Thiolase N-terminal" evidence="8">
    <location>
        <begin position="6"/>
        <end position="259"/>
    </location>
</feature>
<dbReference type="SUPFAM" id="SSF53901">
    <property type="entry name" value="Thiolase-like"/>
    <property type="match status" value="2"/>
</dbReference>
<evidence type="ECO:0000256" key="5">
    <source>
        <dbReference type="ARBA" id="ARBA00040529"/>
    </source>
</evidence>
<dbReference type="Pfam" id="PF00108">
    <property type="entry name" value="Thiolase_N"/>
    <property type="match status" value="1"/>
</dbReference>
<feature type="region of interest" description="Disordered" evidence="7">
    <location>
        <begin position="120"/>
        <end position="148"/>
    </location>
</feature>
<keyword evidence="4 6" id="KW-0012">Acyltransferase</keyword>
<evidence type="ECO:0000256" key="6">
    <source>
        <dbReference type="RuleBase" id="RU003557"/>
    </source>
</evidence>
<evidence type="ECO:0000256" key="4">
    <source>
        <dbReference type="ARBA" id="ARBA00023315"/>
    </source>
</evidence>
<dbReference type="NCBIfam" id="TIGR01930">
    <property type="entry name" value="AcCoA-C-Actrans"/>
    <property type="match status" value="1"/>
</dbReference>
<reference evidence="11" key="1">
    <citation type="journal article" date="2019" name="Int. J. Syst. Evol. Microbiol.">
        <title>The Global Catalogue of Microorganisms (GCM) 10K type strain sequencing project: providing services to taxonomists for standard genome sequencing and annotation.</title>
        <authorList>
            <consortium name="The Broad Institute Genomics Platform"/>
            <consortium name="The Broad Institute Genome Sequencing Center for Infectious Disease"/>
            <person name="Wu L."/>
            <person name="Ma J."/>
        </authorList>
    </citation>
    <scope>NUCLEOTIDE SEQUENCE [LARGE SCALE GENOMIC DNA]</scope>
    <source>
        <strain evidence="11">JCM 9377</strain>
    </source>
</reference>
<gene>
    <name evidence="10" type="ORF">GCM10010468_19550</name>
</gene>
<evidence type="ECO:0000256" key="7">
    <source>
        <dbReference type="SAM" id="MobiDB-lite"/>
    </source>
</evidence>
<evidence type="ECO:0000313" key="11">
    <source>
        <dbReference type="Proteomes" id="UP001501237"/>
    </source>
</evidence>
<name>A0ABP6Q604_9ACTN</name>
<dbReference type="EC" id="2.3.1.9" evidence="2"/>
<evidence type="ECO:0000259" key="8">
    <source>
        <dbReference type="Pfam" id="PF00108"/>
    </source>
</evidence>
<evidence type="ECO:0000256" key="2">
    <source>
        <dbReference type="ARBA" id="ARBA00012705"/>
    </source>
</evidence>
<dbReference type="InterPro" id="IPR016039">
    <property type="entry name" value="Thiolase-like"/>
</dbReference>
<keyword evidence="11" id="KW-1185">Reference proteome</keyword>
<evidence type="ECO:0000256" key="3">
    <source>
        <dbReference type="ARBA" id="ARBA00022679"/>
    </source>
</evidence>
<evidence type="ECO:0000256" key="1">
    <source>
        <dbReference type="ARBA" id="ARBA00010982"/>
    </source>
</evidence>
<sequence length="391" mass="40099">MSREAVVVAGARTAIGTAFKGSLAEVDALELGTKAVAEAVRRSGLPAEVFDDVVLGESLYGGGAIGRYAAIEAGLVNAPGIAHNRHCASGLATLQTAAASIIAGMDRVVVAGGVQSSSTMPKVSLRRPGTQEWEEDWLSPSHRETPDAPIRDMTITVGWNAAVKAGITRAEMDAWAYRSHQRAVAGIDAGSFAEEIFPLEVTRGGTAFSFEVDEHPRRASTLEKLASLKPLHPEIDGFSITAGNAAGVNDGAAAVVVTDRAFAESGGLEQLATVRAWASVGVPAADTGLAPILAIPKVLERAGLAAGDIALWEINEAFASVPLAGTRALGLDEDLVNVLGSGCSLGHPVAMTGTRMVLTLVHELRRRGGGLAVAAMCAGGGMGTAVVIEVA</sequence>
<proteinExistence type="inferred from homology"/>
<feature type="domain" description="Thiolase C-terminal" evidence="9">
    <location>
        <begin position="269"/>
        <end position="389"/>
    </location>
</feature>
<dbReference type="Gene3D" id="3.40.47.10">
    <property type="match status" value="1"/>
</dbReference>